<dbReference type="GO" id="GO:0043248">
    <property type="term" value="P:proteasome assembly"/>
    <property type="evidence" value="ECO:0007669"/>
    <property type="project" value="InterPro"/>
</dbReference>
<evidence type="ECO:0000313" key="1">
    <source>
        <dbReference type="EMBL" id="CAH1801532.1"/>
    </source>
</evidence>
<name>A0A8S4Q7V3_OWEFU</name>
<keyword evidence="2" id="KW-1185">Reference proteome</keyword>
<evidence type="ECO:0000313" key="2">
    <source>
        <dbReference type="Proteomes" id="UP000749559"/>
    </source>
</evidence>
<dbReference type="InterPro" id="IPR053720">
    <property type="entry name" value="Psm_Assembly_Chaperone"/>
</dbReference>
<dbReference type="Proteomes" id="UP000749559">
    <property type="component" value="Unassembled WGS sequence"/>
</dbReference>
<sequence length="117" mass="12952">MEGPLIKSKKSKVTCGDIETEIVISDFGDKLFILATQFQKIGNLTLVSKDVVLQNGIATYTTKVFLGKDEPMTHVFARSLAAKIDTPKDLLVSTAFRNSDKDMMKEVEKSIVELVDL</sequence>
<comment type="caution">
    <text evidence="1">The sequence shown here is derived from an EMBL/GenBank/DDBJ whole genome shotgun (WGS) entry which is preliminary data.</text>
</comment>
<dbReference type="PANTHER" id="PTHR31051">
    <property type="entry name" value="PROTEASOME ASSEMBLY CHAPERONE 3"/>
    <property type="match status" value="1"/>
</dbReference>
<dbReference type="EMBL" id="CAIIXF020000012">
    <property type="protein sequence ID" value="CAH1801532.1"/>
    <property type="molecule type" value="Genomic_DNA"/>
</dbReference>
<dbReference type="Pfam" id="PF10178">
    <property type="entry name" value="PAC3"/>
    <property type="match status" value="1"/>
</dbReference>
<dbReference type="OrthoDB" id="5839at2759"/>
<organism evidence="1 2">
    <name type="scientific">Owenia fusiformis</name>
    <name type="common">Polychaete worm</name>
    <dbReference type="NCBI Taxonomy" id="6347"/>
    <lineage>
        <taxon>Eukaryota</taxon>
        <taxon>Metazoa</taxon>
        <taxon>Spiralia</taxon>
        <taxon>Lophotrochozoa</taxon>
        <taxon>Annelida</taxon>
        <taxon>Polychaeta</taxon>
        <taxon>Sedentaria</taxon>
        <taxon>Canalipalpata</taxon>
        <taxon>Sabellida</taxon>
        <taxon>Oweniida</taxon>
        <taxon>Oweniidae</taxon>
        <taxon>Owenia</taxon>
    </lineage>
</organism>
<accession>A0A8S4Q7V3</accession>
<dbReference type="PANTHER" id="PTHR31051:SF1">
    <property type="entry name" value="PROTEASOME ASSEMBLY CHAPERONE 3"/>
    <property type="match status" value="1"/>
</dbReference>
<dbReference type="AlphaFoldDB" id="A0A8S4Q7V3"/>
<dbReference type="InterPro" id="IPR018788">
    <property type="entry name" value="Proteasome_assmbl_chp_3"/>
</dbReference>
<protein>
    <recommendedName>
        <fullName evidence="3">Proteasome assembly chaperone 3</fullName>
    </recommendedName>
</protein>
<dbReference type="Gene3D" id="3.30.230.90">
    <property type="match status" value="1"/>
</dbReference>
<proteinExistence type="predicted"/>
<reference evidence="1" key="1">
    <citation type="submission" date="2022-03" db="EMBL/GenBank/DDBJ databases">
        <authorList>
            <person name="Martin C."/>
        </authorList>
    </citation>
    <scope>NUCLEOTIDE SEQUENCE</scope>
</reference>
<gene>
    <name evidence="1" type="ORF">OFUS_LOCUS25319</name>
</gene>
<evidence type="ECO:0008006" key="3">
    <source>
        <dbReference type="Google" id="ProtNLM"/>
    </source>
</evidence>